<evidence type="ECO:0000259" key="2">
    <source>
        <dbReference type="PROSITE" id="PS50158"/>
    </source>
</evidence>
<keyword evidence="1" id="KW-0862">Zinc</keyword>
<proteinExistence type="predicted"/>
<protein>
    <recommendedName>
        <fullName evidence="2">CCHC-type domain-containing protein</fullName>
    </recommendedName>
</protein>
<reference evidence="3" key="2">
    <citation type="submission" date="2021-09" db="EMBL/GenBank/DDBJ databases">
        <authorList>
            <person name="Jia N."/>
            <person name="Wang J."/>
            <person name="Shi W."/>
            <person name="Du L."/>
            <person name="Sun Y."/>
            <person name="Zhan W."/>
            <person name="Jiang J."/>
            <person name="Wang Q."/>
            <person name="Zhang B."/>
            <person name="Ji P."/>
            <person name="Sakyi L.B."/>
            <person name="Cui X."/>
            <person name="Yuan T."/>
            <person name="Jiang B."/>
            <person name="Yang W."/>
            <person name="Lam T.T.-Y."/>
            <person name="Chang Q."/>
            <person name="Ding S."/>
            <person name="Wang X."/>
            <person name="Zhu J."/>
            <person name="Ruan X."/>
            <person name="Zhao L."/>
            <person name="Wei J."/>
            <person name="Que T."/>
            <person name="Du C."/>
            <person name="Cheng J."/>
            <person name="Dai P."/>
            <person name="Han X."/>
            <person name="Huang E."/>
            <person name="Gao Y."/>
            <person name="Liu J."/>
            <person name="Shao H."/>
            <person name="Ye R."/>
            <person name="Li L."/>
            <person name="Wei W."/>
            <person name="Wang X."/>
            <person name="Wang C."/>
            <person name="Huo Q."/>
            <person name="Li W."/>
            <person name="Guo W."/>
            <person name="Chen H."/>
            <person name="Chen S."/>
            <person name="Zhou L."/>
            <person name="Zhou L."/>
            <person name="Ni X."/>
            <person name="Tian J."/>
            <person name="Zhou Y."/>
            <person name="Sheng Y."/>
            <person name="Liu T."/>
            <person name="Pan Y."/>
            <person name="Xia L."/>
            <person name="Li J."/>
            <person name="Zhao F."/>
            <person name="Cao W."/>
        </authorList>
    </citation>
    <scope>NUCLEOTIDE SEQUENCE</scope>
    <source>
        <strain evidence="3">Rsan-2018</strain>
        <tissue evidence="3">Larvae</tissue>
    </source>
</reference>
<keyword evidence="1" id="KW-0863">Zinc-finger</keyword>
<gene>
    <name evidence="3" type="ORF">HPB52_015372</name>
</gene>
<accession>A0A9D4Q3A1</accession>
<reference evidence="3" key="1">
    <citation type="journal article" date="2020" name="Cell">
        <title>Large-Scale Comparative Analyses of Tick Genomes Elucidate Their Genetic Diversity and Vector Capacities.</title>
        <authorList>
            <consortium name="Tick Genome and Microbiome Consortium (TIGMIC)"/>
            <person name="Jia N."/>
            <person name="Wang J."/>
            <person name="Shi W."/>
            <person name="Du L."/>
            <person name="Sun Y."/>
            <person name="Zhan W."/>
            <person name="Jiang J.F."/>
            <person name="Wang Q."/>
            <person name="Zhang B."/>
            <person name="Ji P."/>
            <person name="Bell-Sakyi L."/>
            <person name="Cui X.M."/>
            <person name="Yuan T.T."/>
            <person name="Jiang B.G."/>
            <person name="Yang W.F."/>
            <person name="Lam T.T."/>
            <person name="Chang Q.C."/>
            <person name="Ding S.J."/>
            <person name="Wang X.J."/>
            <person name="Zhu J.G."/>
            <person name="Ruan X.D."/>
            <person name="Zhao L."/>
            <person name="Wei J.T."/>
            <person name="Ye R.Z."/>
            <person name="Que T.C."/>
            <person name="Du C.H."/>
            <person name="Zhou Y.H."/>
            <person name="Cheng J.X."/>
            <person name="Dai P.F."/>
            <person name="Guo W.B."/>
            <person name="Han X.H."/>
            <person name="Huang E.J."/>
            <person name="Li L.F."/>
            <person name="Wei W."/>
            <person name="Gao Y.C."/>
            <person name="Liu J.Z."/>
            <person name="Shao H.Z."/>
            <person name="Wang X."/>
            <person name="Wang C.C."/>
            <person name="Yang T.C."/>
            <person name="Huo Q.B."/>
            <person name="Li W."/>
            <person name="Chen H.Y."/>
            <person name="Chen S.E."/>
            <person name="Zhou L.G."/>
            <person name="Ni X.B."/>
            <person name="Tian J.H."/>
            <person name="Sheng Y."/>
            <person name="Liu T."/>
            <person name="Pan Y.S."/>
            <person name="Xia L.Y."/>
            <person name="Li J."/>
            <person name="Zhao F."/>
            <person name="Cao W.C."/>
        </authorList>
    </citation>
    <scope>NUCLEOTIDE SEQUENCE</scope>
    <source>
        <strain evidence="3">Rsan-2018</strain>
    </source>
</reference>
<keyword evidence="4" id="KW-1185">Reference proteome</keyword>
<evidence type="ECO:0000313" key="4">
    <source>
        <dbReference type="Proteomes" id="UP000821837"/>
    </source>
</evidence>
<feature type="domain" description="CCHC-type" evidence="2">
    <location>
        <begin position="65"/>
        <end position="80"/>
    </location>
</feature>
<name>A0A9D4Q3A1_RHISA</name>
<sequence>MRHSGAFRARLIGVHRWKDRKREAAKRIGSAPAVILPFDEDRVPNFVRKRVDAATIHAVPQADICYACGRFGHCADICPNPGDDIY</sequence>
<dbReference type="InterPro" id="IPR036875">
    <property type="entry name" value="Znf_CCHC_sf"/>
</dbReference>
<dbReference type="VEuPathDB" id="VectorBase:RSAN_028461"/>
<dbReference type="InterPro" id="IPR001878">
    <property type="entry name" value="Znf_CCHC"/>
</dbReference>
<comment type="caution">
    <text evidence="3">The sequence shown here is derived from an EMBL/GenBank/DDBJ whole genome shotgun (WGS) entry which is preliminary data.</text>
</comment>
<evidence type="ECO:0000256" key="1">
    <source>
        <dbReference type="PROSITE-ProRule" id="PRU00047"/>
    </source>
</evidence>
<dbReference type="AlphaFoldDB" id="A0A9D4Q3A1"/>
<dbReference type="Proteomes" id="UP000821837">
    <property type="component" value="Chromosome 3"/>
</dbReference>
<evidence type="ECO:0000313" key="3">
    <source>
        <dbReference type="EMBL" id="KAH7962291.1"/>
    </source>
</evidence>
<organism evidence="3 4">
    <name type="scientific">Rhipicephalus sanguineus</name>
    <name type="common">Brown dog tick</name>
    <name type="synonym">Ixodes sanguineus</name>
    <dbReference type="NCBI Taxonomy" id="34632"/>
    <lineage>
        <taxon>Eukaryota</taxon>
        <taxon>Metazoa</taxon>
        <taxon>Ecdysozoa</taxon>
        <taxon>Arthropoda</taxon>
        <taxon>Chelicerata</taxon>
        <taxon>Arachnida</taxon>
        <taxon>Acari</taxon>
        <taxon>Parasitiformes</taxon>
        <taxon>Ixodida</taxon>
        <taxon>Ixodoidea</taxon>
        <taxon>Ixodidae</taxon>
        <taxon>Rhipicephalinae</taxon>
        <taxon>Rhipicephalus</taxon>
        <taxon>Rhipicephalus</taxon>
    </lineage>
</organism>
<keyword evidence="1" id="KW-0479">Metal-binding</keyword>
<dbReference type="SUPFAM" id="SSF57756">
    <property type="entry name" value="Retrovirus zinc finger-like domains"/>
    <property type="match status" value="1"/>
</dbReference>
<dbReference type="GO" id="GO:0003676">
    <property type="term" value="F:nucleic acid binding"/>
    <property type="evidence" value="ECO:0007669"/>
    <property type="project" value="InterPro"/>
</dbReference>
<dbReference type="EMBL" id="JABSTV010001249">
    <property type="protein sequence ID" value="KAH7962291.1"/>
    <property type="molecule type" value="Genomic_DNA"/>
</dbReference>
<dbReference type="GO" id="GO:0008270">
    <property type="term" value="F:zinc ion binding"/>
    <property type="evidence" value="ECO:0007669"/>
    <property type="project" value="UniProtKB-KW"/>
</dbReference>
<dbReference type="PROSITE" id="PS50158">
    <property type="entry name" value="ZF_CCHC"/>
    <property type="match status" value="1"/>
</dbReference>